<dbReference type="Gene3D" id="2.30.29.30">
    <property type="entry name" value="Pleckstrin-homology domain (PH domain)/Phosphotyrosine-binding domain (PTB)"/>
    <property type="match status" value="2"/>
</dbReference>
<dbReference type="InterPro" id="IPR032640">
    <property type="entry name" value="AMPK1_CBM"/>
</dbReference>
<dbReference type="InterPro" id="IPR050827">
    <property type="entry name" value="CRP1_MDG1_kinase"/>
</dbReference>
<proteinExistence type="inferred from homology"/>
<dbReference type="InterPro" id="IPR013783">
    <property type="entry name" value="Ig-like_fold"/>
</dbReference>
<comment type="similarity">
    <text evidence="1">Belongs to the 5'-AMP-activated protein kinase beta subunit family.</text>
</comment>
<dbReference type="GO" id="GO:0019901">
    <property type="term" value="F:protein kinase binding"/>
    <property type="evidence" value="ECO:0007669"/>
    <property type="project" value="TreeGrafter"/>
</dbReference>
<dbReference type="InterPro" id="IPR036871">
    <property type="entry name" value="PX_dom_sf"/>
</dbReference>
<dbReference type="PROSITE" id="PS50003">
    <property type="entry name" value="PH_DOMAIN"/>
    <property type="match status" value="2"/>
</dbReference>
<feature type="compositionally biased region" description="Polar residues" evidence="2">
    <location>
        <begin position="1"/>
        <end position="19"/>
    </location>
</feature>
<keyword evidence="6" id="KW-1185">Reference proteome</keyword>
<comment type="caution">
    <text evidence="5">The sequence shown here is derived from an EMBL/GenBank/DDBJ whole genome shotgun (WGS) entry which is preliminary data.</text>
</comment>
<dbReference type="SUPFAM" id="SSF64268">
    <property type="entry name" value="PX domain"/>
    <property type="match status" value="1"/>
</dbReference>
<dbReference type="Pfam" id="PF00169">
    <property type="entry name" value="PH"/>
    <property type="match status" value="1"/>
</dbReference>
<dbReference type="PROSITE" id="PS50195">
    <property type="entry name" value="PX"/>
    <property type="match status" value="1"/>
</dbReference>
<dbReference type="CDD" id="cd00821">
    <property type="entry name" value="PH"/>
    <property type="match status" value="1"/>
</dbReference>
<dbReference type="SUPFAM" id="SSF50729">
    <property type="entry name" value="PH domain-like"/>
    <property type="match status" value="2"/>
</dbReference>
<dbReference type="Gene3D" id="3.30.1520.10">
    <property type="entry name" value="Phox-like domain"/>
    <property type="match status" value="1"/>
</dbReference>
<feature type="region of interest" description="Disordered" evidence="2">
    <location>
        <begin position="572"/>
        <end position="597"/>
    </location>
</feature>
<dbReference type="Proteomes" id="UP001515480">
    <property type="component" value="Unassembled WGS sequence"/>
</dbReference>
<evidence type="ECO:0000256" key="1">
    <source>
        <dbReference type="ARBA" id="ARBA00010926"/>
    </source>
</evidence>
<evidence type="ECO:0000259" key="4">
    <source>
        <dbReference type="PROSITE" id="PS50195"/>
    </source>
</evidence>
<dbReference type="SUPFAM" id="SSF81296">
    <property type="entry name" value="E set domains"/>
    <property type="match status" value="1"/>
</dbReference>
<dbReference type="EMBL" id="JBGBPQ010000011">
    <property type="protein sequence ID" value="KAL1515644.1"/>
    <property type="molecule type" value="Genomic_DNA"/>
</dbReference>
<dbReference type="GO" id="GO:0005634">
    <property type="term" value="C:nucleus"/>
    <property type="evidence" value="ECO:0007669"/>
    <property type="project" value="TreeGrafter"/>
</dbReference>
<feature type="region of interest" description="Disordered" evidence="2">
    <location>
        <begin position="121"/>
        <end position="178"/>
    </location>
</feature>
<feature type="domain" description="PH" evidence="3">
    <location>
        <begin position="611"/>
        <end position="737"/>
    </location>
</feature>
<dbReference type="AlphaFoldDB" id="A0AB34J8N1"/>
<sequence>MGNEASSEAQEPSAGTPQQGLPHGQQPRAGTNPTCLRWPHGGKTAYICGSFTHWQKMPMQWRQTIHGGEWYKVIDLATGSHQYKFIIDGQWRHDHTAPTVLDNLGNVNNCIVVNPSAEAADVNRSHPMKDSGLPNGVHGAKPGGAPDNRTAKRPTRVDSSGDDAGGSDSNLRAASDPYYLGSSNGVNDSYGQVVPPREELMMHHAASLLLPPQLRLLLPHHHGDATTMPLMVQMHHVFCHLDPEFRIFAMVHRYRDKSVTQLMYKPTAPFRERDSTSFSFPGPDSSNNAVDALSFTAVTRRSSELRQNSKDVRLQSVRISSTRRSREDGTGQEYTAYLIDSVLLVHGVETTLRSERRYKHFNLLDELLRKEFPGLVPQALPAKRPFGNLHPGFVEERRIGLEKYLQQCITIPQLASSTVFCHFVEADAAGAEFDLQHSLKRVVTKEGFLFKRGRKVCSWKRRYFCIYGGVLYYYYTAEIANPFRPLDVVTLQNSDPSKVGGSADGCDSYGVAPLASACVMVQPDPSTASLKGKHVFAIHTSQRTWYLAADTAHERSEWIRVLCEGGSQLSASSVPQVGEGLPPPRSATNSTNKMRDSDLSETEAMASDEAVPGLDGVLWKRASKVHVNQISQSETGKARGWVQRHFRLLRLEGLLVYLQNSDDSITAARGFVQLSNFVRVEDAYPRDGIAEGAQLHAFQLVPVDLVSDHAASDPLVLAASTAAEKADWMERLATILASPPDVDDDRQNFNADALETKLAAASIS</sequence>
<name>A0AB34J8N1_PRYPA</name>
<dbReference type="CDD" id="cd06093">
    <property type="entry name" value="PX_domain"/>
    <property type="match status" value="1"/>
</dbReference>
<feature type="domain" description="PH" evidence="3">
    <location>
        <begin position="442"/>
        <end position="567"/>
    </location>
</feature>
<dbReference type="InterPro" id="IPR001683">
    <property type="entry name" value="PX_dom"/>
</dbReference>
<dbReference type="InterPro" id="IPR011993">
    <property type="entry name" value="PH-like_dom_sf"/>
</dbReference>
<reference evidence="5 6" key="1">
    <citation type="journal article" date="2024" name="Science">
        <title>Giant polyketide synthase enzymes in the biosynthesis of giant marine polyether toxins.</title>
        <authorList>
            <person name="Fallon T.R."/>
            <person name="Shende V.V."/>
            <person name="Wierzbicki I.H."/>
            <person name="Pendleton A.L."/>
            <person name="Watervoot N.F."/>
            <person name="Auber R.P."/>
            <person name="Gonzalez D.J."/>
            <person name="Wisecaver J.H."/>
            <person name="Moore B.S."/>
        </authorList>
    </citation>
    <scope>NUCLEOTIDE SEQUENCE [LARGE SCALE GENOMIC DNA]</scope>
    <source>
        <strain evidence="5 6">12B1</strain>
    </source>
</reference>
<feature type="domain" description="PX" evidence="4">
    <location>
        <begin position="315"/>
        <end position="431"/>
    </location>
</feature>
<dbReference type="PANTHER" id="PTHR10343">
    <property type="entry name" value="5'-AMP-ACTIVATED PROTEIN KINASE , BETA SUBUNIT"/>
    <property type="match status" value="1"/>
</dbReference>
<feature type="region of interest" description="Disordered" evidence="2">
    <location>
        <begin position="1"/>
        <end position="34"/>
    </location>
</feature>
<dbReference type="GO" id="GO:0007165">
    <property type="term" value="P:signal transduction"/>
    <property type="evidence" value="ECO:0007669"/>
    <property type="project" value="TreeGrafter"/>
</dbReference>
<dbReference type="SMART" id="SM00312">
    <property type="entry name" value="PX"/>
    <property type="match status" value="1"/>
</dbReference>
<dbReference type="SMART" id="SM00233">
    <property type="entry name" value="PH"/>
    <property type="match status" value="2"/>
</dbReference>
<dbReference type="InterPro" id="IPR006828">
    <property type="entry name" value="ASC_dom"/>
</dbReference>
<dbReference type="SUPFAM" id="SSF160219">
    <property type="entry name" value="AMPKBI-like"/>
    <property type="match status" value="1"/>
</dbReference>
<evidence type="ECO:0000313" key="5">
    <source>
        <dbReference type="EMBL" id="KAL1515644.1"/>
    </source>
</evidence>
<gene>
    <name evidence="5" type="ORF">AB1Y20_002262</name>
</gene>
<dbReference type="CDD" id="cd02859">
    <property type="entry name" value="E_set_AMPKbeta_like_N"/>
    <property type="match status" value="1"/>
</dbReference>
<dbReference type="GO" id="GO:0031588">
    <property type="term" value="C:nucleotide-activated protein kinase complex"/>
    <property type="evidence" value="ECO:0007669"/>
    <property type="project" value="TreeGrafter"/>
</dbReference>
<dbReference type="Pfam" id="PF16561">
    <property type="entry name" value="AMPK1_CBM"/>
    <property type="match status" value="1"/>
</dbReference>
<dbReference type="GO" id="GO:0005737">
    <property type="term" value="C:cytoplasm"/>
    <property type="evidence" value="ECO:0007669"/>
    <property type="project" value="TreeGrafter"/>
</dbReference>
<dbReference type="InterPro" id="IPR037256">
    <property type="entry name" value="ASC_dom_sf"/>
</dbReference>
<evidence type="ECO:0000256" key="2">
    <source>
        <dbReference type="SAM" id="MobiDB-lite"/>
    </source>
</evidence>
<dbReference type="Pfam" id="PF00787">
    <property type="entry name" value="PX"/>
    <property type="match status" value="1"/>
</dbReference>
<accession>A0AB34J8N1</accession>
<dbReference type="Gene3D" id="2.60.40.10">
    <property type="entry name" value="Immunoglobulins"/>
    <property type="match status" value="1"/>
</dbReference>
<dbReference type="InterPro" id="IPR001849">
    <property type="entry name" value="PH_domain"/>
</dbReference>
<dbReference type="GO" id="GO:0035091">
    <property type="term" value="F:phosphatidylinositol binding"/>
    <property type="evidence" value="ECO:0007669"/>
    <property type="project" value="InterPro"/>
</dbReference>
<organism evidence="5 6">
    <name type="scientific">Prymnesium parvum</name>
    <name type="common">Toxic golden alga</name>
    <dbReference type="NCBI Taxonomy" id="97485"/>
    <lineage>
        <taxon>Eukaryota</taxon>
        <taxon>Haptista</taxon>
        <taxon>Haptophyta</taxon>
        <taxon>Prymnesiophyceae</taxon>
        <taxon>Prymnesiales</taxon>
        <taxon>Prymnesiaceae</taxon>
        <taxon>Prymnesium</taxon>
    </lineage>
</organism>
<protein>
    <submittedName>
        <fullName evidence="5">Uncharacterized protein</fullName>
    </submittedName>
</protein>
<evidence type="ECO:0000259" key="3">
    <source>
        <dbReference type="PROSITE" id="PS50003"/>
    </source>
</evidence>
<dbReference type="PANTHER" id="PTHR10343:SF84">
    <property type="entry name" value="5'-AMP-ACTIVATED PROTEIN KINASE SUBUNIT BETA-1"/>
    <property type="match status" value="1"/>
</dbReference>
<dbReference type="SMART" id="SM01010">
    <property type="entry name" value="AMPKBI"/>
    <property type="match status" value="1"/>
</dbReference>
<evidence type="ECO:0000313" key="6">
    <source>
        <dbReference type="Proteomes" id="UP001515480"/>
    </source>
</evidence>
<dbReference type="InterPro" id="IPR014756">
    <property type="entry name" value="Ig_E-set"/>
</dbReference>